<evidence type="ECO:0000313" key="3">
    <source>
        <dbReference type="Proteomes" id="UP000054359"/>
    </source>
</evidence>
<dbReference type="SUPFAM" id="SSF48113">
    <property type="entry name" value="Heme-dependent peroxidases"/>
    <property type="match status" value="1"/>
</dbReference>
<dbReference type="OrthoDB" id="6537935at2759"/>
<dbReference type="PROSITE" id="PS50292">
    <property type="entry name" value="PEROXIDASE_3"/>
    <property type="match status" value="1"/>
</dbReference>
<dbReference type="PRINTS" id="PR00457">
    <property type="entry name" value="ANPEROXIDASE"/>
</dbReference>
<dbReference type="GO" id="GO:0020037">
    <property type="term" value="F:heme binding"/>
    <property type="evidence" value="ECO:0007669"/>
    <property type="project" value="InterPro"/>
</dbReference>
<gene>
    <name evidence="2" type="ORF">X975_09923</name>
</gene>
<organism evidence="2 3">
    <name type="scientific">Stegodyphus mimosarum</name>
    <name type="common">African social velvet spider</name>
    <dbReference type="NCBI Taxonomy" id="407821"/>
    <lineage>
        <taxon>Eukaryota</taxon>
        <taxon>Metazoa</taxon>
        <taxon>Ecdysozoa</taxon>
        <taxon>Arthropoda</taxon>
        <taxon>Chelicerata</taxon>
        <taxon>Arachnida</taxon>
        <taxon>Araneae</taxon>
        <taxon>Araneomorphae</taxon>
        <taxon>Entelegynae</taxon>
        <taxon>Eresoidea</taxon>
        <taxon>Eresidae</taxon>
        <taxon>Stegodyphus</taxon>
    </lineage>
</organism>
<dbReference type="Pfam" id="PF03098">
    <property type="entry name" value="An_peroxidase"/>
    <property type="match status" value="1"/>
</dbReference>
<feature type="non-terminal residue" evidence="2">
    <location>
        <position position="265"/>
    </location>
</feature>
<dbReference type="InterPro" id="IPR037120">
    <property type="entry name" value="Haem_peroxidase_sf_animal"/>
</dbReference>
<evidence type="ECO:0000313" key="2">
    <source>
        <dbReference type="EMBL" id="KFM82372.1"/>
    </source>
</evidence>
<dbReference type="PANTHER" id="PTHR11475">
    <property type="entry name" value="OXIDASE/PEROXIDASE"/>
    <property type="match status" value="1"/>
</dbReference>
<dbReference type="OMA" id="HIAFEIM"/>
<evidence type="ECO:0000256" key="1">
    <source>
        <dbReference type="ARBA" id="ARBA00022559"/>
    </source>
</evidence>
<dbReference type="GO" id="GO:0004601">
    <property type="term" value="F:peroxidase activity"/>
    <property type="evidence" value="ECO:0007669"/>
    <property type="project" value="UniProtKB-KW"/>
</dbReference>
<keyword evidence="3" id="KW-1185">Reference proteome</keyword>
<name>A0A087UYD3_STEMI</name>
<dbReference type="Gene3D" id="1.10.640.10">
    <property type="entry name" value="Haem peroxidase domain superfamily, animal type"/>
    <property type="match status" value="1"/>
</dbReference>
<dbReference type="GO" id="GO:0006979">
    <property type="term" value="P:response to oxidative stress"/>
    <property type="evidence" value="ECO:0007669"/>
    <property type="project" value="InterPro"/>
</dbReference>
<proteinExistence type="predicted"/>
<dbReference type="Proteomes" id="UP000054359">
    <property type="component" value="Unassembled WGS sequence"/>
</dbReference>
<keyword evidence="1" id="KW-0575">Peroxidase</keyword>
<sequence>MAGMDRPSARALSQALMKGSDGLSSVRNLTVLFTFFGQVAASEILMASESGCPIEVHKIEVFECDDAYDKECKGSKMMPFHRALYDSKTGQSPNSPREQLNQMTSWIDGSFVYSTSEAWVNSMRTFENGTFRTAPGGKFPPKNHDRVPLINYPPAKYLGMLNPERMYLLGDPRINQNPALLSLGVLFYRWHNVMAERVQAQHPDWSDEDIFQRARRWVIASLQNIILYEYLPILLMEEITPYQGYQPDLHPGVCHVFQSAAFRFG</sequence>
<dbReference type="EMBL" id="KK122270">
    <property type="protein sequence ID" value="KFM82372.1"/>
    <property type="molecule type" value="Genomic_DNA"/>
</dbReference>
<keyword evidence="1" id="KW-0560">Oxidoreductase</keyword>
<dbReference type="InterPro" id="IPR010255">
    <property type="entry name" value="Haem_peroxidase_sf"/>
</dbReference>
<dbReference type="PANTHER" id="PTHR11475:SF144">
    <property type="entry name" value="NAD(P)H OXIDASE (H2O2-FORMING)"/>
    <property type="match status" value="1"/>
</dbReference>
<reference evidence="2 3" key="1">
    <citation type="submission" date="2013-11" db="EMBL/GenBank/DDBJ databases">
        <title>Genome sequencing of Stegodyphus mimosarum.</title>
        <authorList>
            <person name="Bechsgaard J."/>
        </authorList>
    </citation>
    <scope>NUCLEOTIDE SEQUENCE [LARGE SCALE GENOMIC DNA]</scope>
</reference>
<accession>A0A087UYD3</accession>
<dbReference type="AlphaFoldDB" id="A0A087UYD3"/>
<protein>
    <submittedName>
        <fullName evidence="2">Dual oxidase</fullName>
    </submittedName>
</protein>
<dbReference type="STRING" id="407821.A0A087UYD3"/>
<dbReference type="InterPro" id="IPR019791">
    <property type="entry name" value="Haem_peroxidase_animal"/>
</dbReference>